<accession>A0A0S8JXA4</accession>
<protein>
    <submittedName>
        <fullName evidence="2">Uncharacterized protein</fullName>
    </submittedName>
</protein>
<evidence type="ECO:0000256" key="1">
    <source>
        <dbReference type="SAM" id="Phobius"/>
    </source>
</evidence>
<sequence length="124" mass="13312">MVNVVLLYLGSVIIIIWGIAHLVPTGSIVKGFGEISRDNRLIITMDWIAEGLTLCFIGLLVLFVTVFAGSASPGAKIVYRLSFAMLVVLSVLSFFTGARTSVLPMKICPFVKLLVAACLVPSLI</sequence>
<keyword evidence="1" id="KW-1133">Transmembrane helix</keyword>
<reference evidence="2 3" key="1">
    <citation type="journal article" date="2015" name="Microbiome">
        <title>Genomic resolution of linkages in carbon, nitrogen, and sulfur cycling among widespread estuary sediment bacteria.</title>
        <authorList>
            <person name="Baker B.J."/>
            <person name="Lazar C.S."/>
            <person name="Teske A.P."/>
            <person name="Dick G.J."/>
        </authorList>
    </citation>
    <scope>NUCLEOTIDE SEQUENCE [LARGE SCALE GENOMIC DNA]</scope>
    <source>
        <strain evidence="2">SM1_77</strain>
    </source>
</reference>
<evidence type="ECO:0000313" key="3">
    <source>
        <dbReference type="Proteomes" id="UP000050975"/>
    </source>
</evidence>
<feature type="transmembrane region" description="Helical" evidence="1">
    <location>
        <begin position="6"/>
        <end position="26"/>
    </location>
</feature>
<dbReference type="Proteomes" id="UP000050975">
    <property type="component" value="Unassembled WGS sequence"/>
</dbReference>
<dbReference type="EMBL" id="LJVE01000117">
    <property type="protein sequence ID" value="KPL13214.1"/>
    <property type="molecule type" value="Genomic_DNA"/>
</dbReference>
<keyword evidence="1" id="KW-0472">Membrane</keyword>
<organism evidence="2 3">
    <name type="scientific">candidate division WOR_3 bacterium SM1_77</name>
    <dbReference type="NCBI Taxonomy" id="1703778"/>
    <lineage>
        <taxon>Bacteria</taxon>
        <taxon>Bacteria division WOR-3</taxon>
    </lineage>
</organism>
<dbReference type="AlphaFoldDB" id="A0A0S8JXA4"/>
<feature type="transmembrane region" description="Helical" evidence="1">
    <location>
        <begin position="77"/>
        <end position="95"/>
    </location>
</feature>
<proteinExistence type="predicted"/>
<comment type="caution">
    <text evidence="2">The sequence shown here is derived from an EMBL/GenBank/DDBJ whole genome shotgun (WGS) entry which is preliminary data.</text>
</comment>
<feature type="transmembrane region" description="Helical" evidence="1">
    <location>
        <begin position="47"/>
        <end position="71"/>
    </location>
</feature>
<keyword evidence="1" id="KW-0812">Transmembrane</keyword>
<name>A0A0S8JXA4_UNCW3</name>
<gene>
    <name evidence="2" type="ORF">AMJ74_05630</name>
</gene>
<evidence type="ECO:0000313" key="2">
    <source>
        <dbReference type="EMBL" id="KPL13214.1"/>
    </source>
</evidence>